<dbReference type="Gene3D" id="3.40.605.10">
    <property type="entry name" value="Aldehyde Dehydrogenase, Chain A, domain 1"/>
    <property type="match status" value="1"/>
</dbReference>
<name>A0A2M7G5H8_9BACT</name>
<evidence type="ECO:0000256" key="2">
    <source>
        <dbReference type="ARBA" id="ARBA00023002"/>
    </source>
</evidence>
<evidence type="ECO:0000259" key="3">
    <source>
        <dbReference type="Pfam" id="PF00171"/>
    </source>
</evidence>
<comment type="similarity">
    <text evidence="1">Belongs to the aldehyde dehydrogenase family.</text>
</comment>
<dbReference type="Pfam" id="PF00171">
    <property type="entry name" value="Aldedh"/>
    <property type="match status" value="1"/>
</dbReference>
<sequence>MKPIFINGRAQTAHSELALKILNPATLESLGQVANCREADVNAAVSAARAAQHAWWKMPESEKSHYLHRVAERIAERAAEMAELLACETGKPLIEAKDCLEWVSACFRYYGEVIRVSKGVVFPPVAPHQINFTVREPFGVVACIAPFNFPLLLSAWKVAPALACGNTVVVKPPHQNPLSSLLFAECFSDLPAGVFNLVTGDGETGNLLVRHPQVDMIAFTGSTAVGRKIAAAAGEQLKKVNLELGGIDPFIVFADADLSIAAKGAVWARLLNAGQVCTSSKRIIVEASVAEEFTRLLLEEVANVQVGDPLLPATDMGPVISEEALEKLETQIERLKAEGAELLVGGCRFQPQGLPGYFLQPTVFSQVKHGGMATTEEFFGPVINLFTAQNADHAIEMANDSEYGLGATIYTNNLQIAMKAMENIKAGSFWINDPLTDNEAAPFGGMRASGIGRELGAEGLECFREPKHVHLDYVIEKKDYWFPYAQR</sequence>
<accession>A0A2M7G5H8</accession>
<dbReference type="AlphaFoldDB" id="A0A2M7G5H8"/>
<evidence type="ECO:0000313" key="4">
    <source>
        <dbReference type="EMBL" id="PIW17209.1"/>
    </source>
</evidence>
<dbReference type="InterPro" id="IPR016162">
    <property type="entry name" value="Ald_DH_N"/>
</dbReference>
<feature type="domain" description="Aldehyde dehydrogenase" evidence="3">
    <location>
        <begin position="18"/>
        <end position="469"/>
    </location>
</feature>
<organism evidence="4 5">
    <name type="scientific">bacterium (Candidatus Blackallbacteria) CG17_big_fil_post_rev_8_21_14_2_50_48_46</name>
    <dbReference type="NCBI Taxonomy" id="2014261"/>
    <lineage>
        <taxon>Bacteria</taxon>
        <taxon>Candidatus Blackallbacteria</taxon>
    </lineage>
</organism>
<dbReference type="InterPro" id="IPR016161">
    <property type="entry name" value="Ald_DH/histidinol_DH"/>
</dbReference>
<dbReference type="GO" id="GO:0016620">
    <property type="term" value="F:oxidoreductase activity, acting on the aldehyde or oxo group of donors, NAD or NADP as acceptor"/>
    <property type="evidence" value="ECO:0007669"/>
    <property type="project" value="InterPro"/>
</dbReference>
<dbReference type="FunFam" id="3.40.605.10:FF:000007">
    <property type="entry name" value="NAD/NADP-dependent betaine aldehyde dehydrogenase"/>
    <property type="match status" value="1"/>
</dbReference>
<evidence type="ECO:0000256" key="1">
    <source>
        <dbReference type="ARBA" id="ARBA00009986"/>
    </source>
</evidence>
<dbReference type="SUPFAM" id="SSF53720">
    <property type="entry name" value="ALDH-like"/>
    <property type="match status" value="1"/>
</dbReference>
<evidence type="ECO:0000313" key="5">
    <source>
        <dbReference type="Proteomes" id="UP000231019"/>
    </source>
</evidence>
<dbReference type="PANTHER" id="PTHR11699">
    <property type="entry name" value="ALDEHYDE DEHYDROGENASE-RELATED"/>
    <property type="match status" value="1"/>
</dbReference>
<reference evidence="4 5" key="1">
    <citation type="submission" date="2017-09" db="EMBL/GenBank/DDBJ databases">
        <title>Depth-based differentiation of microbial function through sediment-hosted aquifers and enrichment of novel symbionts in the deep terrestrial subsurface.</title>
        <authorList>
            <person name="Probst A.J."/>
            <person name="Ladd B."/>
            <person name="Jarett J.K."/>
            <person name="Geller-Mcgrath D.E."/>
            <person name="Sieber C.M."/>
            <person name="Emerson J.B."/>
            <person name="Anantharaman K."/>
            <person name="Thomas B.C."/>
            <person name="Malmstrom R."/>
            <person name="Stieglmeier M."/>
            <person name="Klingl A."/>
            <person name="Woyke T."/>
            <person name="Ryan C.M."/>
            <person name="Banfield J.F."/>
        </authorList>
    </citation>
    <scope>NUCLEOTIDE SEQUENCE [LARGE SCALE GENOMIC DNA]</scope>
    <source>
        <strain evidence="4">CG17_big_fil_post_rev_8_21_14_2_50_48_46</strain>
    </source>
</reference>
<proteinExistence type="inferred from homology"/>
<dbReference type="Proteomes" id="UP000231019">
    <property type="component" value="Unassembled WGS sequence"/>
</dbReference>
<gene>
    <name evidence="4" type="ORF">COW36_09565</name>
</gene>
<dbReference type="EMBL" id="PFFQ01000026">
    <property type="protein sequence ID" value="PIW17209.1"/>
    <property type="molecule type" value="Genomic_DNA"/>
</dbReference>
<dbReference type="FunFam" id="3.40.309.10:FF:000009">
    <property type="entry name" value="Aldehyde dehydrogenase A"/>
    <property type="match status" value="1"/>
</dbReference>
<dbReference type="InterPro" id="IPR015590">
    <property type="entry name" value="Aldehyde_DH_dom"/>
</dbReference>
<dbReference type="InterPro" id="IPR016163">
    <property type="entry name" value="Ald_DH_C"/>
</dbReference>
<protein>
    <submittedName>
        <fullName evidence="4">Aldehyde dehydrogenase</fullName>
    </submittedName>
</protein>
<dbReference type="CDD" id="cd07078">
    <property type="entry name" value="ALDH"/>
    <property type="match status" value="1"/>
</dbReference>
<dbReference type="Gene3D" id="3.40.309.10">
    <property type="entry name" value="Aldehyde Dehydrogenase, Chain A, domain 2"/>
    <property type="match status" value="1"/>
</dbReference>
<keyword evidence="2" id="KW-0560">Oxidoreductase</keyword>
<comment type="caution">
    <text evidence="4">The sequence shown here is derived from an EMBL/GenBank/DDBJ whole genome shotgun (WGS) entry which is preliminary data.</text>
</comment>